<dbReference type="AlphaFoldDB" id="A0A813EN72"/>
<feature type="region of interest" description="Disordered" evidence="1">
    <location>
        <begin position="53"/>
        <end position="72"/>
    </location>
</feature>
<organism evidence="2 3">
    <name type="scientific">Polarella glacialis</name>
    <name type="common">Dinoflagellate</name>
    <dbReference type="NCBI Taxonomy" id="89957"/>
    <lineage>
        <taxon>Eukaryota</taxon>
        <taxon>Sar</taxon>
        <taxon>Alveolata</taxon>
        <taxon>Dinophyceae</taxon>
        <taxon>Suessiales</taxon>
        <taxon>Suessiaceae</taxon>
        <taxon>Polarella</taxon>
    </lineage>
</organism>
<sequence length="109" mass="12293">MAAEAVENSTEEKRAVEKKVAKAVETEKIMEERCKLAEKKIEENEKKTEAMKKRAAEAVEKSAGEKRALGRKVEDAEEGYKRALARRLFVDKQLQVALADNEVLQSENS</sequence>
<dbReference type="Proteomes" id="UP000654075">
    <property type="component" value="Unassembled WGS sequence"/>
</dbReference>
<feature type="non-terminal residue" evidence="2">
    <location>
        <position position="109"/>
    </location>
</feature>
<accession>A0A813EN72</accession>
<proteinExistence type="predicted"/>
<evidence type="ECO:0000313" key="3">
    <source>
        <dbReference type="Proteomes" id="UP000654075"/>
    </source>
</evidence>
<reference evidence="2" key="1">
    <citation type="submission" date="2021-02" db="EMBL/GenBank/DDBJ databases">
        <authorList>
            <person name="Dougan E. K."/>
            <person name="Rhodes N."/>
            <person name="Thang M."/>
            <person name="Chan C."/>
        </authorList>
    </citation>
    <scope>NUCLEOTIDE SEQUENCE</scope>
</reference>
<keyword evidence="3" id="KW-1185">Reference proteome</keyword>
<comment type="caution">
    <text evidence="2">The sequence shown here is derived from an EMBL/GenBank/DDBJ whole genome shotgun (WGS) entry which is preliminary data.</text>
</comment>
<evidence type="ECO:0000256" key="1">
    <source>
        <dbReference type="SAM" id="MobiDB-lite"/>
    </source>
</evidence>
<evidence type="ECO:0000313" key="2">
    <source>
        <dbReference type="EMBL" id="CAE8599845.1"/>
    </source>
</evidence>
<name>A0A813EN72_POLGL</name>
<protein>
    <submittedName>
        <fullName evidence="2">Uncharacterized protein</fullName>
    </submittedName>
</protein>
<dbReference type="EMBL" id="CAJNNV010011535">
    <property type="protein sequence ID" value="CAE8599845.1"/>
    <property type="molecule type" value="Genomic_DNA"/>
</dbReference>
<gene>
    <name evidence="2" type="ORF">PGLA1383_LOCUS18187</name>
</gene>